<sequence length="371" mass="40100">MDSFDEGYAAVDGGSVATTGPPYEDDVGYGNIGEYEFNAPPPPHMADHEEYGGSPPRSLDDFSMPMDNNNINNNVNMQSSENMGFSTPPSAIPDIAPSPFEPNGDGKSYDIGADTDGLFSSAAPDDVDGPLLPDPSEMREEGTAFREWRRQNAIYLEEKEKKEKEMRNQIIEEAEEYKRSFYEKLRVNCETNKAQNREREKLYLTNQEKFHKEADKQYWKAIAEIIPQGKDAKDVKEGKDANDAKDGKDEKAATPKPVKAGKDANDGKVSTPRSAKASPIISIPAPGEKIGSPKSPAVREKARTSFAADRISTPRSRPSSPAAGAAVAVAVGEKPVGDATTHGTSESPKNNDAAVAAEGIQILETESTTTA</sequence>
<accession>A0ACC0AN29</accession>
<evidence type="ECO:0000313" key="1">
    <source>
        <dbReference type="EMBL" id="KAI5660833.1"/>
    </source>
</evidence>
<keyword evidence="2" id="KW-1185">Reference proteome</keyword>
<name>A0ACC0AN29_CATRO</name>
<comment type="caution">
    <text evidence="1">The sequence shown here is derived from an EMBL/GenBank/DDBJ whole genome shotgun (WGS) entry which is preliminary data.</text>
</comment>
<gene>
    <name evidence="1" type="ORF">M9H77_20156</name>
</gene>
<protein>
    <submittedName>
        <fullName evidence="1">Uncharacterized protein</fullName>
    </submittedName>
</protein>
<proteinExistence type="predicted"/>
<dbReference type="Proteomes" id="UP001060085">
    <property type="component" value="Linkage Group LG05"/>
</dbReference>
<evidence type="ECO:0000313" key="2">
    <source>
        <dbReference type="Proteomes" id="UP001060085"/>
    </source>
</evidence>
<organism evidence="1 2">
    <name type="scientific">Catharanthus roseus</name>
    <name type="common">Madagascar periwinkle</name>
    <name type="synonym">Vinca rosea</name>
    <dbReference type="NCBI Taxonomy" id="4058"/>
    <lineage>
        <taxon>Eukaryota</taxon>
        <taxon>Viridiplantae</taxon>
        <taxon>Streptophyta</taxon>
        <taxon>Embryophyta</taxon>
        <taxon>Tracheophyta</taxon>
        <taxon>Spermatophyta</taxon>
        <taxon>Magnoliopsida</taxon>
        <taxon>eudicotyledons</taxon>
        <taxon>Gunneridae</taxon>
        <taxon>Pentapetalae</taxon>
        <taxon>asterids</taxon>
        <taxon>lamiids</taxon>
        <taxon>Gentianales</taxon>
        <taxon>Apocynaceae</taxon>
        <taxon>Rauvolfioideae</taxon>
        <taxon>Vinceae</taxon>
        <taxon>Catharanthinae</taxon>
        <taxon>Catharanthus</taxon>
    </lineage>
</organism>
<dbReference type="EMBL" id="CM044705">
    <property type="protein sequence ID" value="KAI5660833.1"/>
    <property type="molecule type" value="Genomic_DNA"/>
</dbReference>
<reference evidence="2" key="1">
    <citation type="journal article" date="2023" name="Nat. Plants">
        <title>Single-cell RNA sequencing provides a high-resolution roadmap for understanding the multicellular compartmentation of specialized metabolism.</title>
        <authorList>
            <person name="Sun S."/>
            <person name="Shen X."/>
            <person name="Li Y."/>
            <person name="Li Y."/>
            <person name="Wang S."/>
            <person name="Li R."/>
            <person name="Zhang H."/>
            <person name="Shen G."/>
            <person name="Guo B."/>
            <person name="Wei J."/>
            <person name="Xu J."/>
            <person name="St-Pierre B."/>
            <person name="Chen S."/>
            <person name="Sun C."/>
        </authorList>
    </citation>
    <scope>NUCLEOTIDE SEQUENCE [LARGE SCALE GENOMIC DNA]</scope>
</reference>